<evidence type="ECO:0000259" key="14">
    <source>
        <dbReference type="PROSITE" id="PS51195"/>
    </source>
</evidence>
<sequence length="492" mass="54688">MILKTFHDFGLSPDVLKAVEGMGFDQPTPIQEKTIPLALDGQDVLGQAQTGTGKTAAFGIPLVEKVSLDSDGIQGLVITPTRELAMQVAAALHRLGKVKRVRTLAVYGGQEIDKQIRSLKKRPHIVVGTPGRLQDHLRRRTIRLNDLRMVAIDEADEMLQMGFIEEIEAILAQAPDIRQTLLFSATMPPAIKTLAEKFMTQPVHVKVKAKEETIPSIEQYYIELHPKQKFDALCRLIETQAPELAMIFARTKKRVDEVAEGLNKRGYHAEGLHGDLSQARRTAVMQRFKQGMISILVATDVAARGLDISGVTHVYNFDIPQEAENYVHRIGRTGRAGKSGVATTFVTRREMDHLRMIEQVIRRKMTRAEIPTIKDALREQQRIAVEQLAKVVDGQTDSDYATWANHLLDKHDPVTVVAAALKLLTKEPNTTPVQISEDGGGFFPNKKGIRGKGGSRGGDWSKDKPRRHDRSAGKGKTFVANKKKGKNHRVDV</sequence>
<dbReference type="GO" id="GO:0009409">
    <property type="term" value="P:response to cold"/>
    <property type="evidence" value="ECO:0007669"/>
    <property type="project" value="TreeGrafter"/>
</dbReference>
<dbReference type="PANTHER" id="PTHR47963">
    <property type="entry name" value="DEAD-BOX ATP-DEPENDENT RNA HELICASE 47, MITOCHONDRIAL"/>
    <property type="match status" value="1"/>
</dbReference>
<dbReference type="InterPro" id="IPR050547">
    <property type="entry name" value="DEAD_box_RNA_helicases"/>
</dbReference>
<dbReference type="SMART" id="SM00490">
    <property type="entry name" value="HELICc"/>
    <property type="match status" value="1"/>
</dbReference>
<organism evidence="15 16">
    <name type="scientific">Laceyella tengchongensis</name>
    <dbReference type="NCBI Taxonomy" id="574699"/>
    <lineage>
        <taxon>Bacteria</taxon>
        <taxon>Bacillati</taxon>
        <taxon>Bacillota</taxon>
        <taxon>Bacilli</taxon>
        <taxon>Bacillales</taxon>
        <taxon>Thermoactinomycetaceae</taxon>
        <taxon>Laceyella</taxon>
    </lineage>
</organism>
<evidence type="ECO:0000313" key="15">
    <source>
        <dbReference type="EMBL" id="SMP00891.1"/>
    </source>
</evidence>
<keyword evidence="16" id="KW-1185">Reference proteome</keyword>
<keyword evidence="2" id="KW-0963">Cytoplasm</keyword>
<gene>
    <name evidence="15" type="ORF">SAMN06265361_101184</name>
</gene>
<dbReference type="GO" id="GO:0016787">
    <property type="term" value="F:hydrolase activity"/>
    <property type="evidence" value="ECO:0007669"/>
    <property type="project" value="UniProtKB-KW"/>
</dbReference>
<dbReference type="Pfam" id="PF00271">
    <property type="entry name" value="Helicase_C"/>
    <property type="match status" value="1"/>
</dbReference>
<evidence type="ECO:0000256" key="8">
    <source>
        <dbReference type="ARBA" id="ARBA00047984"/>
    </source>
</evidence>
<keyword evidence="4" id="KW-0378">Hydrolase</keyword>
<dbReference type="PROSITE" id="PS51195">
    <property type="entry name" value="Q_MOTIF"/>
    <property type="match status" value="1"/>
</dbReference>
<comment type="catalytic activity">
    <reaction evidence="8">
        <text>ATP + H2O = ADP + phosphate + H(+)</text>
        <dbReference type="Rhea" id="RHEA:13065"/>
        <dbReference type="ChEBI" id="CHEBI:15377"/>
        <dbReference type="ChEBI" id="CHEBI:15378"/>
        <dbReference type="ChEBI" id="CHEBI:30616"/>
        <dbReference type="ChEBI" id="CHEBI:43474"/>
        <dbReference type="ChEBI" id="CHEBI:456216"/>
        <dbReference type="EC" id="3.6.4.13"/>
    </reaction>
</comment>
<protein>
    <recommendedName>
        <fullName evidence="9">ATP-dependent RNA helicase CshA</fullName>
        <ecNumber evidence="1">3.6.4.13</ecNumber>
    </recommendedName>
</protein>
<dbReference type="SMART" id="SM00487">
    <property type="entry name" value="DEXDc"/>
    <property type="match status" value="1"/>
</dbReference>
<dbReference type="PROSITE" id="PS51192">
    <property type="entry name" value="HELICASE_ATP_BIND_1"/>
    <property type="match status" value="1"/>
</dbReference>
<dbReference type="InterPro" id="IPR044742">
    <property type="entry name" value="DEAD/DEAH_RhlB"/>
</dbReference>
<dbReference type="GO" id="GO:0005840">
    <property type="term" value="C:ribosome"/>
    <property type="evidence" value="ECO:0007669"/>
    <property type="project" value="TreeGrafter"/>
</dbReference>
<feature type="region of interest" description="Disordered" evidence="11">
    <location>
        <begin position="430"/>
        <end position="492"/>
    </location>
</feature>
<dbReference type="InterPro" id="IPR011545">
    <property type="entry name" value="DEAD/DEAH_box_helicase_dom"/>
</dbReference>
<dbReference type="EMBL" id="FXTU01000001">
    <property type="protein sequence ID" value="SMP00891.1"/>
    <property type="molecule type" value="Genomic_DNA"/>
</dbReference>
<dbReference type="FunFam" id="3.40.50.300:FF:000108">
    <property type="entry name" value="ATP-dependent RNA helicase RhlE"/>
    <property type="match status" value="1"/>
</dbReference>
<dbReference type="PROSITE" id="PS51194">
    <property type="entry name" value="HELICASE_CTER"/>
    <property type="match status" value="1"/>
</dbReference>
<evidence type="ECO:0000259" key="13">
    <source>
        <dbReference type="PROSITE" id="PS51194"/>
    </source>
</evidence>
<evidence type="ECO:0000256" key="6">
    <source>
        <dbReference type="ARBA" id="ARBA00022840"/>
    </source>
</evidence>
<dbReference type="EC" id="3.6.4.13" evidence="1"/>
<evidence type="ECO:0000256" key="10">
    <source>
        <dbReference type="PROSITE-ProRule" id="PRU00552"/>
    </source>
</evidence>
<dbReference type="Pfam" id="PF00270">
    <property type="entry name" value="DEAD"/>
    <property type="match status" value="1"/>
</dbReference>
<dbReference type="GO" id="GO:0033592">
    <property type="term" value="F:RNA strand annealing activity"/>
    <property type="evidence" value="ECO:0007669"/>
    <property type="project" value="TreeGrafter"/>
</dbReference>
<dbReference type="CDD" id="cd18787">
    <property type="entry name" value="SF2_C_DEAD"/>
    <property type="match status" value="1"/>
</dbReference>
<evidence type="ECO:0000256" key="2">
    <source>
        <dbReference type="ARBA" id="ARBA00022490"/>
    </source>
</evidence>
<dbReference type="SUPFAM" id="SSF52540">
    <property type="entry name" value="P-loop containing nucleoside triphosphate hydrolases"/>
    <property type="match status" value="1"/>
</dbReference>
<feature type="domain" description="DEAD-box RNA helicase Q" evidence="14">
    <location>
        <begin position="4"/>
        <end position="32"/>
    </location>
</feature>
<dbReference type="PANTHER" id="PTHR47963:SF5">
    <property type="entry name" value="DEAD-BOX ATP-DEPENDENT RNA HELICASE CSHA"/>
    <property type="match status" value="1"/>
</dbReference>
<dbReference type="GO" id="GO:0005829">
    <property type="term" value="C:cytosol"/>
    <property type="evidence" value="ECO:0007669"/>
    <property type="project" value="TreeGrafter"/>
</dbReference>
<evidence type="ECO:0000256" key="5">
    <source>
        <dbReference type="ARBA" id="ARBA00022806"/>
    </source>
</evidence>
<evidence type="ECO:0000256" key="7">
    <source>
        <dbReference type="ARBA" id="ARBA00038437"/>
    </source>
</evidence>
<evidence type="ECO:0000259" key="12">
    <source>
        <dbReference type="PROSITE" id="PS51192"/>
    </source>
</evidence>
<evidence type="ECO:0000256" key="9">
    <source>
        <dbReference type="ARBA" id="ARBA00067932"/>
    </source>
</evidence>
<comment type="caution">
    <text evidence="15">The sequence shown here is derived from an EMBL/GenBank/DDBJ whole genome shotgun (WGS) entry which is preliminary data.</text>
</comment>
<dbReference type="GO" id="GO:0005524">
    <property type="term" value="F:ATP binding"/>
    <property type="evidence" value="ECO:0007669"/>
    <property type="project" value="UniProtKB-KW"/>
</dbReference>
<evidence type="ECO:0000313" key="16">
    <source>
        <dbReference type="Proteomes" id="UP001157946"/>
    </source>
</evidence>
<dbReference type="InterPro" id="IPR001650">
    <property type="entry name" value="Helicase_C-like"/>
</dbReference>
<feature type="compositionally biased region" description="Basic residues" evidence="11">
    <location>
        <begin position="481"/>
        <end position="492"/>
    </location>
</feature>
<dbReference type="InterPro" id="IPR014001">
    <property type="entry name" value="Helicase_ATP-bd"/>
</dbReference>
<feature type="short sequence motif" description="Q motif" evidence="10">
    <location>
        <begin position="4"/>
        <end position="32"/>
    </location>
</feature>
<keyword evidence="3" id="KW-0547">Nucleotide-binding</keyword>
<dbReference type="AlphaFoldDB" id="A0AA46ACW2"/>
<evidence type="ECO:0000256" key="4">
    <source>
        <dbReference type="ARBA" id="ARBA00022801"/>
    </source>
</evidence>
<name>A0AA46ACW2_9BACL</name>
<dbReference type="Gene3D" id="3.40.50.300">
    <property type="entry name" value="P-loop containing nucleotide triphosphate hydrolases"/>
    <property type="match status" value="2"/>
</dbReference>
<keyword evidence="6" id="KW-0067">ATP-binding</keyword>
<feature type="domain" description="Helicase ATP-binding" evidence="12">
    <location>
        <begin position="35"/>
        <end position="205"/>
    </location>
</feature>
<evidence type="ECO:0000256" key="11">
    <source>
        <dbReference type="SAM" id="MobiDB-lite"/>
    </source>
</evidence>
<evidence type="ECO:0000256" key="3">
    <source>
        <dbReference type="ARBA" id="ARBA00022741"/>
    </source>
</evidence>
<comment type="similarity">
    <text evidence="7">Belongs to the DEAD box helicase family.</text>
</comment>
<dbReference type="GO" id="GO:0003724">
    <property type="term" value="F:RNA helicase activity"/>
    <property type="evidence" value="ECO:0007669"/>
    <property type="project" value="UniProtKB-EC"/>
</dbReference>
<proteinExistence type="inferred from homology"/>
<accession>A0AA46ACW2</accession>
<reference evidence="15" key="1">
    <citation type="submission" date="2017-05" db="EMBL/GenBank/DDBJ databases">
        <authorList>
            <person name="Varghese N."/>
            <person name="Submissions S."/>
        </authorList>
    </citation>
    <scope>NUCLEOTIDE SEQUENCE</scope>
    <source>
        <strain evidence="15">DSM 45262</strain>
    </source>
</reference>
<feature type="domain" description="Helicase C-terminal" evidence="13">
    <location>
        <begin position="216"/>
        <end position="378"/>
    </location>
</feature>
<evidence type="ECO:0000256" key="1">
    <source>
        <dbReference type="ARBA" id="ARBA00012552"/>
    </source>
</evidence>
<dbReference type="Proteomes" id="UP001157946">
    <property type="component" value="Unassembled WGS sequence"/>
</dbReference>
<dbReference type="InterPro" id="IPR014014">
    <property type="entry name" value="RNA_helicase_DEAD_Q_motif"/>
</dbReference>
<keyword evidence="5 15" id="KW-0347">Helicase</keyword>
<dbReference type="InterPro" id="IPR027417">
    <property type="entry name" value="P-loop_NTPase"/>
</dbReference>
<dbReference type="CDD" id="cd00268">
    <property type="entry name" value="DEADc"/>
    <property type="match status" value="1"/>
</dbReference>